<dbReference type="SUPFAM" id="SSF54637">
    <property type="entry name" value="Thioesterase/thiol ester dehydrase-isomerase"/>
    <property type="match status" value="2"/>
</dbReference>
<gene>
    <name evidence="2" type="ORF">C8N29_11236</name>
</gene>
<name>A0A2T5IWR4_9GAMM</name>
<dbReference type="Gene3D" id="3.10.129.10">
    <property type="entry name" value="Hotdog Thioesterase"/>
    <property type="match status" value="1"/>
</dbReference>
<reference evidence="2 3" key="1">
    <citation type="submission" date="2018-04" db="EMBL/GenBank/DDBJ databases">
        <title>Genomic Encyclopedia of Archaeal and Bacterial Type Strains, Phase II (KMG-II): from individual species to whole genera.</title>
        <authorList>
            <person name="Goeker M."/>
        </authorList>
    </citation>
    <scope>NUCLEOTIDE SEQUENCE [LARGE SCALE GENOMIC DNA]</scope>
    <source>
        <strain evidence="2 3">DSM 5822</strain>
    </source>
</reference>
<dbReference type="PANTHER" id="PTHR43841">
    <property type="entry name" value="3-HYDROXYACYL-THIOESTER DEHYDRATASE HTDX-RELATED"/>
    <property type="match status" value="1"/>
</dbReference>
<dbReference type="InterPro" id="IPR002539">
    <property type="entry name" value="MaoC-like_dom"/>
</dbReference>
<feature type="domain" description="MaoC-like" evidence="1">
    <location>
        <begin position="172"/>
        <end position="272"/>
    </location>
</feature>
<dbReference type="Proteomes" id="UP000244223">
    <property type="component" value="Unassembled WGS sequence"/>
</dbReference>
<proteinExistence type="predicted"/>
<evidence type="ECO:0000259" key="1">
    <source>
        <dbReference type="Pfam" id="PF01575"/>
    </source>
</evidence>
<evidence type="ECO:0000313" key="3">
    <source>
        <dbReference type="Proteomes" id="UP000244223"/>
    </source>
</evidence>
<protein>
    <submittedName>
        <fullName evidence="2">MaoC dehydratase-like protein</fullName>
    </submittedName>
</protein>
<dbReference type="OrthoDB" id="9801625at2"/>
<organism evidence="2 3">
    <name type="scientific">Agitococcus lubricus</name>
    <dbReference type="NCBI Taxonomy" id="1077255"/>
    <lineage>
        <taxon>Bacteria</taxon>
        <taxon>Pseudomonadati</taxon>
        <taxon>Pseudomonadota</taxon>
        <taxon>Gammaproteobacteria</taxon>
        <taxon>Moraxellales</taxon>
        <taxon>Moraxellaceae</taxon>
        <taxon>Agitococcus</taxon>
    </lineage>
</organism>
<dbReference type="Pfam" id="PF01575">
    <property type="entry name" value="MaoC_dehydratas"/>
    <property type="match status" value="1"/>
</dbReference>
<dbReference type="EMBL" id="QAON01000012">
    <property type="protein sequence ID" value="PTQ88391.1"/>
    <property type="molecule type" value="Genomic_DNA"/>
</dbReference>
<evidence type="ECO:0000313" key="2">
    <source>
        <dbReference type="EMBL" id="PTQ88391.1"/>
    </source>
</evidence>
<dbReference type="PANTHER" id="PTHR43841:SF1">
    <property type="entry name" value="3-HYDROXYACYL-THIOESTER DEHYDRATASE X"/>
    <property type="match status" value="1"/>
</dbReference>
<dbReference type="RefSeq" id="WP_107866272.1">
    <property type="nucleotide sequence ID" value="NZ_QAON01000012.1"/>
</dbReference>
<keyword evidence="3" id="KW-1185">Reference proteome</keyword>
<sequence length="289" mass="32113">MANRTLTRLPSSFAMYPKALVNSLKKKSSNTLPELSLTLNAIAIDRQHLADYNTVCGFAQSDVLPPTYLHMLVMPLQMALMIEDGFPFPLLGLVHIANKITQYRPVNANEKVNVTCRFGELKPHDKGQQFALLGEVYVGNELVWTGESVYLFRQATSSSKTNDDKAKQSEDKKPVTGFNAIWSIPSDIGRRYAAVSGDSNPIHLYDFTAKLFGFPRAIAHGMWTKARCLAAYEGRLPDAFSVDVQFKLPVLLPAKVAFQSEINSKVERHFQVFDAKSAKPHLAGIIKAI</sequence>
<accession>A0A2T5IWR4</accession>
<dbReference type="AlphaFoldDB" id="A0A2T5IWR4"/>
<dbReference type="InterPro" id="IPR029069">
    <property type="entry name" value="HotDog_dom_sf"/>
</dbReference>
<comment type="caution">
    <text evidence="2">The sequence shown here is derived from an EMBL/GenBank/DDBJ whole genome shotgun (WGS) entry which is preliminary data.</text>
</comment>